<comment type="caution">
    <text evidence="2">The sequence shown here is derived from an EMBL/GenBank/DDBJ whole genome shotgun (WGS) entry which is preliminary data.</text>
</comment>
<dbReference type="PROSITE" id="PS50994">
    <property type="entry name" value="INTEGRASE"/>
    <property type="match status" value="1"/>
</dbReference>
<dbReference type="Proteomes" id="UP001344888">
    <property type="component" value="Unassembled WGS sequence"/>
</dbReference>
<keyword evidence="3" id="KW-1185">Reference proteome</keyword>
<feature type="non-terminal residue" evidence="2">
    <location>
        <position position="1"/>
    </location>
</feature>
<dbReference type="AlphaFoldDB" id="A0AAW9NSI4"/>
<evidence type="ECO:0000259" key="1">
    <source>
        <dbReference type="PROSITE" id="PS50994"/>
    </source>
</evidence>
<dbReference type="GO" id="GO:0003676">
    <property type="term" value="F:nucleic acid binding"/>
    <property type="evidence" value="ECO:0007669"/>
    <property type="project" value="InterPro"/>
</dbReference>
<feature type="domain" description="Integrase catalytic" evidence="1">
    <location>
        <begin position="1"/>
        <end position="88"/>
    </location>
</feature>
<accession>A0AAW9NSI4</accession>
<dbReference type="InterPro" id="IPR036397">
    <property type="entry name" value="RNaseH_sf"/>
</dbReference>
<dbReference type="Pfam" id="PF13333">
    <property type="entry name" value="rve_2"/>
    <property type="match status" value="1"/>
</dbReference>
<dbReference type="SUPFAM" id="SSF53098">
    <property type="entry name" value="Ribonuclease H-like"/>
    <property type="match status" value="1"/>
</dbReference>
<protein>
    <submittedName>
        <fullName evidence="2">IS3 family transposase</fullName>
    </submittedName>
</protein>
<dbReference type="GO" id="GO:0015074">
    <property type="term" value="P:DNA integration"/>
    <property type="evidence" value="ECO:0007669"/>
    <property type="project" value="InterPro"/>
</dbReference>
<sequence length="89" mass="10436">TSYAYQKTVKEKGITMSMSRKGTPADNSPIETFHSSLKSEAFYLDDIYHTTNARVINIVEEYMYYYNNIRIKTKLNNQSPVQYRQLVVK</sequence>
<dbReference type="RefSeq" id="WP_326125015.1">
    <property type="nucleotide sequence ID" value="NZ_JARSFG010000028.1"/>
</dbReference>
<gene>
    <name evidence="2" type="ORF">P9B03_18440</name>
</gene>
<dbReference type="EMBL" id="JARSFG010000028">
    <property type="protein sequence ID" value="MEC1180480.1"/>
    <property type="molecule type" value="Genomic_DNA"/>
</dbReference>
<dbReference type="InterPro" id="IPR001584">
    <property type="entry name" value="Integrase_cat-core"/>
</dbReference>
<evidence type="ECO:0000313" key="2">
    <source>
        <dbReference type="EMBL" id="MEC1180480.1"/>
    </source>
</evidence>
<name>A0AAW9NSI4_9BACL</name>
<reference evidence="2 3" key="1">
    <citation type="submission" date="2023-03" db="EMBL/GenBank/DDBJ databases">
        <title>Bacillus Genome Sequencing.</title>
        <authorList>
            <person name="Dunlap C."/>
        </authorList>
    </citation>
    <scope>NUCLEOTIDE SEQUENCE [LARGE SCALE GENOMIC DNA]</scope>
    <source>
        <strain evidence="2 3">B-59205</strain>
    </source>
</reference>
<proteinExistence type="predicted"/>
<dbReference type="PANTHER" id="PTHR46889">
    <property type="entry name" value="TRANSPOSASE INSF FOR INSERTION SEQUENCE IS3B-RELATED"/>
    <property type="match status" value="1"/>
</dbReference>
<organism evidence="2 3">
    <name type="scientific">Metasolibacillus meyeri</name>
    <dbReference type="NCBI Taxonomy" id="1071052"/>
    <lineage>
        <taxon>Bacteria</taxon>
        <taxon>Bacillati</taxon>
        <taxon>Bacillota</taxon>
        <taxon>Bacilli</taxon>
        <taxon>Bacillales</taxon>
        <taxon>Caryophanaceae</taxon>
        <taxon>Metasolibacillus</taxon>
    </lineage>
</organism>
<dbReference type="Gene3D" id="3.30.420.10">
    <property type="entry name" value="Ribonuclease H-like superfamily/Ribonuclease H"/>
    <property type="match status" value="1"/>
</dbReference>
<evidence type="ECO:0000313" key="3">
    <source>
        <dbReference type="Proteomes" id="UP001344888"/>
    </source>
</evidence>
<dbReference type="InterPro" id="IPR012337">
    <property type="entry name" value="RNaseH-like_sf"/>
</dbReference>
<dbReference type="PANTHER" id="PTHR46889:SF4">
    <property type="entry name" value="TRANSPOSASE INSO FOR INSERTION SEQUENCE ELEMENT IS911B-RELATED"/>
    <property type="match status" value="1"/>
</dbReference>
<dbReference type="InterPro" id="IPR050900">
    <property type="entry name" value="Transposase_IS3/IS150/IS904"/>
</dbReference>